<organism evidence="2 3">
    <name type="scientific">Halorubrum alkaliphilum</name>
    <dbReference type="NCBI Taxonomy" id="261290"/>
    <lineage>
        <taxon>Archaea</taxon>
        <taxon>Methanobacteriati</taxon>
        <taxon>Methanobacteriota</taxon>
        <taxon>Stenosarchaea group</taxon>
        <taxon>Halobacteria</taxon>
        <taxon>Halobacteriales</taxon>
        <taxon>Haloferacaceae</taxon>
        <taxon>Halorubrum</taxon>
    </lineage>
</organism>
<feature type="transmembrane region" description="Helical" evidence="1">
    <location>
        <begin position="96"/>
        <end position="116"/>
    </location>
</feature>
<protein>
    <submittedName>
        <fullName evidence="2">Uncharacterized protein</fullName>
    </submittedName>
</protein>
<keyword evidence="3" id="KW-1185">Reference proteome</keyword>
<evidence type="ECO:0000313" key="2">
    <source>
        <dbReference type="EMBL" id="MBP1922457.1"/>
    </source>
</evidence>
<keyword evidence="1" id="KW-0812">Transmembrane</keyword>
<comment type="caution">
    <text evidence="2">The sequence shown here is derived from an EMBL/GenBank/DDBJ whole genome shotgun (WGS) entry which is preliminary data.</text>
</comment>
<accession>A0A8T4GFF2</accession>
<dbReference type="Proteomes" id="UP000823588">
    <property type="component" value="Unassembled WGS sequence"/>
</dbReference>
<feature type="transmembrane region" description="Helical" evidence="1">
    <location>
        <begin position="70"/>
        <end position="89"/>
    </location>
</feature>
<dbReference type="AlphaFoldDB" id="A0A8T4GFF2"/>
<dbReference type="RefSeq" id="WP_209484618.1">
    <property type="nucleotide sequence ID" value="NZ_JAGGKQ010000008.1"/>
</dbReference>
<proteinExistence type="predicted"/>
<feature type="transmembrane region" description="Helical" evidence="1">
    <location>
        <begin position="48"/>
        <end position="64"/>
    </location>
</feature>
<feature type="transmembrane region" description="Helical" evidence="1">
    <location>
        <begin position="20"/>
        <end position="41"/>
    </location>
</feature>
<name>A0A8T4GFF2_9EURY</name>
<sequence>MKGSETDRLLRTDAVGSWGLRYWTGLGCSVGIVAVNLVVWAETGMPQFLAIAGSFLFGIGLFLTRFWNPVLYLVGIAHVLALGVVWVLGGQDFLRLGAVNGVLGLTLAAVALSLFVEENRAGVDTD</sequence>
<gene>
    <name evidence="2" type="ORF">J2751_001467</name>
</gene>
<reference evidence="2" key="1">
    <citation type="submission" date="2021-03" db="EMBL/GenBank/DDBJ databases">
        <title>Genomic Encyclopedia of Type Strains, Phase IV (KMG-IV): sequencing the most valuable type-strain genomes for metagenomic binning, comparative biology and taxonomic classification.</title>
        <authorList>
            <person name="Goeker M."/>
        </authorList>
    </citation>
    <scope>NUCLEOTIDE SEQUENCE</scope>
    <source>
        <strain evidence="2">DSM 23564</strain>
    </source>
</reference>
<evidence type="ECO:0000313" key="3">
    <source>
        <dbReference type="Proteomes" id="UP000823588"/>
    </source>
</evidence>
<dbReference type="EMBL" id="JAGGKQ010000008">
    <property type="protein sequence ID" value="MBP1922457.1"/>
    <property type="molecule type" value="Genomic_DNA"/>
</dbReference>
<keyword evidence="1" id="KW-0472">Membrane</keyword>
<dbReference type="OrthoDB" id="328801at2157"/>
<evidence type="ECO:0000256" key="1">
    <source>
        <dbReference type="SAM" id="Phobius"/>
    </source>
</evidence>
<keyword evidence="1" id="KW-1133">Transmembrane helix</keyword>